<reference evidence="8 9" key="1">
    <citation type="submission" date="2015-10" db="EMBL/GenBank/DDBJ databases">
        <title>Genome analyses suggest a sexual origin of heterokaryosis in a supposedly ancient asexual fungus.</title>
        <authorList>
            <person name="Ropars J."/>
            <person name="Sedzielewska K."/>
            <person name="Noel J."/>
            <person name="Charron P."/>
            <person name="Farinelli L."/>
            <person name="Marton T."/>
            <person name="Kruger M."/>
            <person name="Pelin A."/>
            <person name="Brachmann A."/>
            <person name="Corradi N."/>
        </authorList>
    </citation>
    <scope>NUCLEOTIDE SEQUENCE [LARGE SCALE GENOMIC DNA]</scope>
    <source>
        <strain evidence="8 9">A4</strain>
    </source>
</reference>
<evidence type="ECO:0000256" key="3">
    <source>
        <dbReference type="ARBA" id="ARBA00022490"/>
    </source>
</evidence>
<dbReference type="VEuPathDB" id="FungiDB:FUN_016851"/>
<evidence type="ECO:0000259" key="7">
    <source>
        <dbReference type="Pfam" id="PF06886"/>
    </source>
</evidence>
<dbReference type="Proteomes" id="UP000234323">
    <property type="component" value="Unassembled WGS sequence"/>
</dbReference>
<accession>A0A2I1GAC7</accession>
<keyword evidence="3" id="KW-0963">Cytoplasm</keyword>
<feature type="domain" description="TPX2 C-terminal" evidence="7">
    <location>
        <begin position="314"/>
        <end position="377"/>
    </location>
</feature>
<evidence type="ECO:0000256" key="6">
    <source>
        <dbReference type="SAM" id="MobiDB-lite"/>
    </source>
</evidence>
<dbReference type="VEuPathDB" id="FungiDB:RhiirA1_453988"/>
<dbReference type="VEuPathDB" id="FungiDB:FUN_016850"/>
<dbReference type="InterPro" id="IPR027329">
    <property type="entry name" value="TPX2_C"/>
</dbReference>
<dbReference type="AlphaFoldDB" id="A0A2I1GAC7"/>
<dbReference type="Pfam" id="PF06886">
    <property type="entry name" value="TPX2"/>
    <property type="match status" value="1"/>
</dbReference>
<evidence type="ECO:0000256" key="5">
    <source>
        <dbReference type="SAM" id="Coils"/>
    </source>
</evidence>
<comment type="similarity">
    <text evidence="2">Belongs to the TPX2 family.</text>
</comment>
<comment type="subcellular location">
    <subcellularLocation>
        <location evidence="1">Cytoplasm</location>
        <location evidence="1">Cytoskeleton</location>
    </subcellularLocation>
</comment>
<proteinExistence type="inferred from homology"/>
<evidence type="ECO:0000256" key="4">
    <source>
        <dbReference type="ARBA" id="ARBA00023212"/>
    </source>
</evidence>
<evidence type="ECO:0000313" key="8">
    <source>
        <dbReference type="EMBL" id="PKY43576.1"/>
    </source>
</evidence>
<organism evidence="8 9">
    <name type="scientific">Rhizophagus irregularis</name>
    <dbReference type="NCBI Taxonomy" id="588596"/>
    <lineage>
        <taxon>Eukaryota</taxon>
        <taxon>Fungi</taxon>
        <taxon>Fungi incertae sedis</taxon>
        <taxon>Mucoromycota</taxon>
        <taxon>Glomeromycotina</taxon>
        <taxon>Glomeromycetes</taxon>
        <taxon>Glomerales</taxon>
        <taxon>Glomeraceae</taxon>
        <taxon>Rhizophagus</taxon>
    </lineage>
</organism>
<dbReference type="VEuPathDB" id="FungiDB:RhiirA1_401968"/>
<evidence type="ECO:0000256" key="1">
    <source>
        <dbReference type="ARBA" id="ARBA00004245"/>
    </source>
</evidence>
<dbReference type="GO" id="GO:0005856">
    <property type="term" value="C:cytoskeleton"/>
    <property type="evidence" value="ECO:0007669"/>
    <property type="project" value="UniProtKB-SubCell"/>
</dbReference>
<feature type="coiled-coil region" evidence="5">
    <location>
        <begin position="327"/>
        <end position="364"/>
    </location>
</feature>
<dbReference type="VEuPathDB" id="FungiDB:RhiirFUN_022170"/>
<comment type="caution">
    <text evidence="8">The sequence shown here is derived from an EMBL/GenBank/DDBJ whole genome shotgun (WGS) entry which is preliminary data.</text>
</comment>
<keyword evidence="9" id="KW-1185">Reference proteome</keyword>
<gene>
    <name evidence="8" type="ORF">RhiirA4_457587</name>
</gene>
<feature type="region of interest" description="Disordered" evidence="6">
    <location>
        <begin position="239"/>
        <end position="261"/>
    </location>
</feature>
<evidence type="ECO:0000313" key="9">
    <source>
        <dbReference type="Proteomes" id="UP000234323"/>
    </source>
</evidence>
<dbReference type="VEuPathDB" id="FungiDB:RhiirFUN_022171"/>
<sequence length="579" mass="67026">MSKNLEIETPNSFSFLAPRYRNLNNSATFSQGDSFFGSSTSSATRRLTLLTPSRDYAKFIIEKLTTKSPLREPKRIKFMDNLDVKASDDKKNELPVVNFLEKPVNEVIIKPTNIDKQIKKYLGRKSQGIRKRQQLIKRFNARKCSDARKSPIISLTERIQQFIEKTPDKLKPKLVTMRSTSNYVNLPTKTKSPFLRTKLRAERTRLKNKENGINNDKIQSKPVDINSGRVKKTEPYKFKAQPLPSGLHGGLPPLPTTSTKPFKLRTDIRGEKYQQSLREKITKEDLPFRARPAPNVVPYRPKKSDKPITKTVEFKLHSDERLEKRKVYDKQRNLREQEEKIRKQNEEEERNKREIREIRQLRAELVHRAQPIKRVNETSTEVFILRIFKENKEGFIKAFSDSPESFISSGLSPLQTTLQLLQLQQRKADVAGLYQPLNPSMNEIQQAITKCIEACLMNKKGGWKLVENSFRCNNKTTIWNLSETIITSQTPTSALSQQQESPWLSLDAVAKRCVFVRTSTTNPTDNRRSILVMLSRESRVLEYSQLREYLSTMHIAERQGLDKSSIVGEITKKLFKWKS</sequence>
<protein>
    <recommendedName>
        <fullName evidence="7">TPX2 C-terminal domain-containing protein</fullName>
    </recommendedName>
</protein>
<keyword evidence="5" id="KW-0175">Coiled coil</keyword>
<evidence type="ECO:0000256" key="2">
    <source>
        <dbReference type="ARBA" id="ARBA00005885"/>
    </source>
</evidence>
<keyword evidence="4" id="KW-0206">Cytoskeleton</keyword>
<dbReference type="EMBL" id="LLXI01000261">
    <property type="protein sequence ID" value="PKY43576.1"/>
    <property type="molecule type" value="Genomic_DNA"/>
</dbReference>
<name>A0A2I1GAC7_9GLOM</name>